<dbReference type="PROSITE" id="PS00455">
    <property type="entry name" value="AMP_BINDING"/>
    <property type="match status" value="1"/>
</dbReference>
<dbReference type="InterPro" id="IPR020845">
    <property type="entry name" value="AMP-binding_CS"/>
</dbReference>
<dbReference type="Gene3D" id="3.30.300.30">
    <property type="match status" value="1"/>
</dbReference>
<dbReference type="InterPro" id="IPR025110">
    <property type="entry name" value="AMP-bd_C"/>
</dbReference>
<evidence type="ECO:0000256" key="1">
    <source>
        <dbReference type="ARBA" id="ARBA00006432"/>
    </source>
</evidence>
<protein>
    <submittedName>
        <fullName evidence="5">Class I adenylate-forming enzyme family protein</fullName>
    </submittedName>
</protein>
<name>A0ABW6RX72_9NOCA</name>
<reference evidence="5 6" key="1">
    <citation type="submission" date="2024-10" db="EMBL/GenBank/DDBJ databases">
        <title>The Natural Products Discovery Center: Release of the First 8490 Sequenced Strains for Exploring Actinobacteria Biosynthetic Diversity.</title>
        <authorList>
            <person name="Kalkreuter E."/>
            <person name="Kautsar S.A."/>
            <person name="Yang D."/>
            <person name="Bader C.D."/>
            <person name="Teijaro C.N."/>
            <person name="Fluegel L."/>
            <person name="Davis C.M."/>
            <person name="Simpson J.R."/>
            <person name="Lauterbach L."/>
            <person name="Steele A.D."/>
            <person name="Gui C."/>
            <person name="Meng S."/>
            <person name="Li G."/>
            <person name="Viehrig K."/>
            <person name="Ye F."/>
            <person name="Su P."/>
            <person name="Kiefer A.F."/>
            <person name="Nichols A."/>
            <person name="Cepeda A.J."/>
            <person name="Yan W."/>
            <person name="Fan B."/>
            <person name="Jiang Y."/>
            <person name="Adhikari A."/>
            <person name="Zheng C.-J."/>
            <person name="Schuster L."/>
            <person name="Cowan T.M."/>
            <person name="Smanski M.J."/>
            <person name="Chevrette M.G."/>
            <person name="De Carvalho L.P.S."/>
            <person name="Shen B."/>
        </authorList>
    </citation>
    <scope>NUCLEOTIDE SEQUENCE [LARGE SCALE GENOMIC DNA]</scope>
    <source>
        <strain evidence="5 6">NPDC002593</strain>
    </source>
</reference>
<gene>
    <name evidence="5" type="ORF">ACFYXQ_12690</name>
</gene>
<dbReference type="RefSeq" id="WP_387403587.1">
    <property type="nucleotide sequence ID" value="NZ_JBIAQY010000004.1"/>
</dbReference>
<organism evidence="5 6">
    <name type="scientific">Nocardia jiangxiensis</name>
    <dbReference type="NCBI Taxonomy" id="282685"/>
    <lineage>
        <taxon>Bacteria</taxon>
        <taxon>Bacillati</taxon>
        <taxon>Actinomycetota</taxon>
        <taxon>Actinomycetes</taxon>
        <taxon>Mycobacteriales</taxon>
        <taxon>Nocardiaceae</taxon>
        <taxon>Nocardia</taxon>
    </lineage>
</organism>
<dbReference type="InterPro" id="IPR000873">
    <property type="entry name" value="AMP-dep_synth/lig_dom"/>
</dbReference>
<dbReference type="Gene3D" id="3.40.50.12780">
    <property type="entry name" value="N-terminal domain of ligase-like"/>
    <property type="match status" value="1"/>
</dbReference>
<dbReference type="Pfam" id="PF13193">
    <property type="entry name" value="AMP-binding_C"/>
    <property type="match status" value="1"/>
</dbReference>
<dbReference type="Pfam" id="PF00501">
    <property type="entry name" value="AMP-binding"/>
    <property type="match status" value="1"/>
</dbReference>
<dbReference type="InterPro" id="IPR042099">
    <property type="entry name" value="ANL_N_sf"/>
</dbReference>
<proteinExistence type="inferred from homology"/>
<keyword evidence="2" id="KW-0436">Ligase</keyword>
<dbReference type="PANTHER" id="PTHR43201">
    <property type="entry name" value="ACYL-COA SYNTHETASE"/>
    <property type="match status" value="1"/>
</dbReference>
<dbReference type="Proteomes" id="UP001601992">
    <property type="component" value="Unassembled WGS sequence"/>
</dbReference>
<evidence type="ECO:0000259" key="3">
    <source>
        <dbReference type="Pfam" id="PF00501"/>
    </source>
</evidence>
<evidence type="ECO:0000313" key="6">
    <source>
        <dbReference type="Proteomes" id="UP001601992"/>
    </source>
</evidence>
<dbReference type="PANTHER" id="PTHR43201:SF5">
    <property type="entry name" value="MEDIUM-CHAIN ACYL-COA LIGASE ACSF2, MITOCHONDRIAL"/>
    <property type="match status" value="1"/>
</dbReference>
<evidence type="ECO:0000259" key="4">
    <source>
        <dbReference type="Pfam" id="PF13193"/>
    </source>
</evidence>
<evidence type="ECO:0000256" key="2">
    <source>
        <dbReference type="ARBA" id="ARBA00022598"/>
    </source>
</evidence>
<keyword evidence="6" id="KW-1185">Reference proteome</keyword>
<feature type="domain" description="AMP-binding enzyme C-terminal" evidence="4">
    <location>
        <begin position="478"/>
        <end position="554"/>
    </location>
</feature>
<accession>A0ABW6RX72</accession>
<evidence type="ECO:0000313" key="5">
    <source>
        <dbReference type="EMBL" id="MFF3568622.1"/>
    </source>
</evidence>
<dbReference type="InterPro" id="IPR045851">
    <property type="entry name" value="AMP-bd_C_sf"/>
</dbReference>
<comment type="similarity">
    <text evidence="1">Belongs to the ATP-dependent AMP-binding enzyme family.</text>
</comment>
<feature type="domain" description="AMP-dependent synthetase/ligase" evidence="3">
    <location>
        <begin position="56"/>
        <end position="429"/>
    </location>
</feature>
<dbReference type="EMBL" id="JBIAQY010000004">
    <property type="protein sequence ID" value="MFF3568622.1"/>
    <property type="molecule type" value="Genomic_DNA"/>
</dbReference>
<comment type="caution">
    <text evidence="5">The sequence shown here is derived from an EMBL/GenBank/DDBJ whole genome shotgun (WGS) entry which is preliminary data.</text>
</comment>
<sequence length="598" mass="64810">MTETTQPLTPNQIHQARDKITGPGQFCEVDTLLLAGNEYRAFKHAPATVIDILDGARAHGDADFLVYEDQRYSYKRFFDGTDALAAALQSSYEIVRGDRVAIAMRNSPEWMIAFAAATLVGAIVVPINSWGNAEDLTFALADCTPQCIIIDQHRHQLLPPHRTHGYHVIVTDVADPPPEAGYRSFGAVVAEFTYQPYTHHTASAEDPAVILYTSGSTGFPKGAVHRHAAICQSLMAMIYLGLLLLELEGPREHRGGATTDSPILTVPLFHATGLISGLLMPAYVGQKVVLLRKWNAQAALRAIETEQVTILSTVPTILLDLLGHPEFDNYDTTTLSRVASAGTATPPGLPELIEKKLGRVSRSSGYGMTETMGVGATMSGAVFDLQPLSAGYASPIMEFRFVDAEGKVNPAGTGGEIQLRGITCSPAYWGRPSADLLTDDGWLRTGDDGYLDRDNYLHVTGRIKEIVIRGGENIHPAEIESVAHRHPAVREVAVFGVDDGRMGEELAMVYVLQANRTTTADQIRQFLTKHLPPHKMPKFLTESLHPLPRNASEKVHKPKVKAMFHPHIDTAATGPTMAATPTGVAGATHNCASISEVP</sequence>
<dbReference type="SUPFAM" id="SSF56801">
    <property type="entry name" value="Acetyl-CoA synthetase-like"/>
    <property type="match status" value="1"/>
</dbReference>